<dbReference type="InterPro" id="IPR012349">
    <property type="entry name" value="Split_barrel_FMN-bd"/>
</dbReference>
<dbReference type="RefSeq" id="WP_345219748.1">
    <property type="nucleotide sequence ID" value="NZ_BAAAXE010000002.1"/>
</dbReference>
<feature type="compositionally biased region" description="Low complexity" evidence="2">
    <location>
        <begin position="1"/>
        <end position="17"/>
    </location>
</feature>
<dbReference type="SMART" id="SM00903">
    <property type="entry name" value="Flavin_Reduct"/>
    <property type="match status" value="1"/>
</dbReference>
<keyword evidence="5" id="KW-1185">Reference proteome</keyword>
<dbReference type="InterPro" id="IPR050268">
    <property type="entry name" value="NADH-dep_flavin_reductase"/>
</dbReference>
<feature type="domain" description="Flavin reductase like" evidence="3">
    <location>
        <begin position="34"/>
        <end position="177"/>
    </location>
</feature>
<reference evidence="4 5" key="1">
    <citation type="submission" date="2024-09" db="EMBL/GenBank/DDBJ databases">
        <authorList>
            <person name="Sun Q."/>
            <person name="Mori K."/>
        </authorList>
    </citation>
    <scope>NUCLEOTIDE SEQUENCE [LARGE SCALE GENOMIC DNA]</scope>
    <source>
        <strain evidence="4 5">JCM 4362</strain>
    </source>
</reference>
<dbReference type="PANTHER" id="PTHR30466">
    <property type="entry name" value="FLAVIN REDUCTASE"/>
    <property type="match status" value="1"/>
</dbReference>
<dbReference type="EMBL" id="JBHMCR010000016">
    <property type="protein sequence ID" value="MFB9523083.1"/>
    <property type="molecule type" value="Genomic_DNA"/>
</dbReference>
<evidence type="ECO:0000259" key="3">
    <source>
        <dbReference type="SMART" id="SM00903"/>
    </source>
</evidence>
<proteinExistence type="predicted"/>
<evidence type="ECO:0000256" key="2">
    <source>
        <dbReference type="SAM" id="MobiDB-lite"/>
    </source>
</evidence>
<gene>
    <name evidence="4" type="ORF">ACFFTU_24355</name>
</gene>
<evidence type="ECO:0000313" key="4">
    <source>
        <dbReference type="EMBL" id="MFB9523083.1"/>
    </source>
</evidence>
<dbReference type="Pfam" id="PF01613">
    <property type="entry name" value="Flavin_Reduct"/>
    <property type="match status" value="1"/>
</dbReference>
<organism evidence="4 5">
    <name type="scientific">Streptomyces cremeus</name>
    <dbReference type="NCBI Taxonomy" id="66881"/>
    <lineage>
        <taxon>Bacteria</taxon>
        <taxon>Bacillati</taxon>
        <taxon>Actinomycetota</taxon>
        <taxon>Actinomycetes</taxon>
        <taxon>Kitasatosporales</taxon>
        <taxon>Streptomycetaceae</taxon>
        <taxon>Streptomyces</taxon>
    </lineage>
</organism>
<dbReference type="EC" id="1.-.-.-" evidence="4"/>
<evidence type="ECO:0000256" key="1">
    <source>
        <dbReference type="ARBA" id="ARBA00023002"/>
    </source>
</evidence>
<dbReference type="InterPro" id="IPR002563">
    <property type="entry name" value="Flavin_Rdtase-like_dom"/>
</dbReference>
<dbReference type="Proteomes" id="UP001589718">
    <property type="component" value="Unassembled WGS sequence"/>
</dbReference>
<name>A0ABV5PIP1_STRCM</name>
<feature type="region of interest" description="Disordered" evidence="2">
    <location>
        <begin position="1"/>
        <end position="26"/>
    </location>
</feature>
<dbReference type="Gene3D" id="2.30.110.10">
    <property type="entry name" value="Electron Transport, Fmn-binding Protein, Chain A"/>
    <property type="match status" value="1"/>
</dbReference>
<keyword evidence="1 4" id="KW-0560">Oxidoreductase</keyword>
<dbReference type="GO" id="GO:0016491">
    <property type="term" value="F:oxidoreductase activity"/>
    <property type="evidence" value="ECO:0007669"/>
    <property type="project" value="UniProtKB-KW"/>
</dbReference>
<sequence length="191" mass="20401">MGLPTSTATPLSSASGSRPQQGQHADRDAFCAAMTHLPSGVSIITTQGPDGPLGCTVNSVISLSAQPPSLLVSLAATSRTLLHALRTGGFAVNVVSWRQRELYRRFAQGDPLRRFDGVTHTVRDGQPVLAHTSAVFTCTVERSIEVGDHTLLVGSPTEAFHDADARPLVLHRHRAHRLDPYAARPREADAG</sequence>
<comment type="caution">
    <text evidence="4">The sequence shown here is derived from an EMBL/GenBank/DDBJ whole genome shotgun (WGS) entry which is preliminary data.</text>
</comment>
<accession>A0ABV5PIP1</accession>
<protein>
    <submittedName>
        <fullName evidence="4">Flavin reductase family protein</fullName>
        <ecNumber evidence="4">1.-.-.-</ecNumber>
    </submittedName>
</protein>
<dbReference type="PANTHER" id="PTHR30466:SF1">
    <property type="entry name" value="FMN REDUCTASE (NADH) RUTF"/>
    <property type="match status" value="1"/>
</dbReference>
<evidence type="ECO:0000313" key="5">
    <source>
        <dbReference type="Proteomes" id="UP001589718"/>
    </source>
</evidence>
<dbReference type="SUPFAM" id="SSF50475">
    <property type="entry name" value="FMN-binding split barrel"/>
    <property type="match status" value="1"/>
</dbReference>